<dbReference type="HOGENOM" id="CLU_3042055_0_0_9"/>
<reference evidence="1 2" key="1">
    <citation type="submission" date="2009-01" db="EMBL/GenBank/DDBJ databases">
        <authorList>
            <person name="Fulton L."/>
            <person name="Clifton S."/>
            <person name="Fulton B."/>
            <person name="Xu J."/>
            <person name="Minx P."/>
            <person name="Pepin K.H."/>
            <person name="Johnson M."/>
            <person name="Bhonagiri V."/>
            <person name="Nash W.E."/>
            <person name="Mardis E.R."/>
            <person name="Wilson R.K."/>
        </authorList>
    </citation>
    <scope>NUCLEOTIDE SEQUENCE [LARGE SCALE GENOMIC DNA]</scope>
    <source>
        <strain evidence="1 2">DSM 5476</strain>
    </source>
</reference>
<dbReference type="EMBL" id="ACEC01000029">
    <property type="protein sequence ID" value="EEG31603.1"/>
    <property type="molecule type" value="Genomic_DNA"/>
</dbReference>
<evidence type="ECO:0000313" key="1">
    <source>
        <dbReference type="EMBL" id="EEG31603.1"/>
    </source>
</evidence>
<dbReference type="AlphaFoldDB" id="C0EA95"/>
<reference evidence="1 2" key="2">
    <citation type="submission" date="2009-02" db="EMBL/GenBank/DDBJ databases">
        <title>Draft genome sequence of Clostridium methylpentosum (DSM 5476).</title>
        <authorList>
            <person name="Sudarsanam P."/>
            <person name="Ley R."/>
            <person name="Guruge J."/>
            <person name="Turnbaugh P.J."/>
            <person name="Mahowald M."/>
            <person name="Liep D."/>
            <person name="Gordon J."/>
        </authorList>
    </citation>
    <scope>NUCLEOTIDE SEQUENCE [LARGE SCALE GENOMIC DNA]</scope>
    <source>
        <strain evidence="1 2">DSM 5476</strain>
    </source>
</reference>
<accession>C0EA95</accession>
<proteinExistence type="predicted"/>
<organism evidence="1 2">
    <name type="scientific">[Clostridium] methylpentosum DSM 5476</name>
    <dbReference type="NCBI Taxonomy" id="537013"/>
    <lineage>
        <taxon>Bacteria</taxon>
        <taxon>Bacillati</taxon>
        <taxon>Bacillota</taxon>
        <taxon>Clostridia</taxon>
        <taxon>Eubacteriales</taxon>
        <taxon>Oscillospiraceae</taxon>
        <taxon>Oscillospiraceae incertae sedis</taxon>
    </lineage>
</organism>
<keyword evidence="2" id="KW-1185">Reference proteome</keyword>
<sequence length="54" mass="6276">MNSQTSCLTGRNECVILNLLYKISRFLNLILYTVNMLGIPARKGKGERMQRRFL</sequence>
<dbReference type="Proteomes" id="UP000003340">
    <property type="component" value="Unassembled WGS sequence"/>
</dbReference>
<comment type="caution">
    <text evidence="1">The sequence shown here is derived from an EMBL/GenBank/DDBJ whole genome shotgun (WGS) entry which is preliminary data.</text>
</comment>
<name>C0EA95_9FIRM</name>
<dbReference type="STRING" id="537013.CLOSTMETH_00749"/>
<gene>
    <name evidence="1" type="ORF">CLOSTMETH_00749</name>
</gene>
<evidence type="ECO:0000313" key="2">
    <source>
        <dbReference type="Proteomes" id="UP000003340"/>
    </source>
</evidence>
<protein>
    <submittedName>
        <fullName evidence="1">Uncharacterized protein</fullName>
    </submittedName>
</protein>